<gene>
    <name evidence="2" type="ORF">BOTBODRAFT_39149</name>
</gene>
<evidence type="ECO:0000256" key="1">
    <source>
        <dbReference type="SAM" id="MobiDB-lite"/>
    </source>
</evidence>
<keyword evidence="3" id="KW-1185">Reference proteome</keyword>
<dbReference type="EMBL" id="KL198117">
    <property type="protein sequence ID" value="KDQ07011.1"/>
    <property type="molecule type" value="Genomic_DNA"/>
</dbReference>
<organism evidence="2 3">
    <name type="scientific">Botryobasidium botryosum (strain FD-172 SS1)</name>
    <dbReference type="NCBI Taxonomy" id="930990"/>
    <lineage>
        <taxon>Eukaryota</taxon>
        <taxon>Fungi</taxon>
        <taxon>Dikarya</taxon>
        <taxon>Basidiomycota</taxon>
        <taxon>Agaricomycotina</taxon>
        <taxon>Agaricomycetes</taxon>
        <taxon>Cantharellales</taxon>
        <taxon>Botryobasidiaceae</taxon>
        <taxon>Botryobasidium</taxon>
    </lineage>
</organism>
<proteinExistence type="predicted"/>
<evidence type="ECO:0000313" key="3">
    <source>
        <dbReference type="Proteomes" id="UP000027195"/>
    </source>
</evidence>
<protein>
    <submittedName>
        <fullName evidence="2">Uncharacterized protein</fullName>
    </submittedName>
</protein>
<dbReference type="AlphaFoldDB" id="A0A067M603"/>
<feature type="region of interest" description="Disordered" evidence="1">
    <location>
        <begin position="262"/>
        <end position="289"/>
    </location>
</feature>
<accession>A0A067M603</accession>
<dbReference type="Proteomes" id="UP000027195">
    <property type="component" value="Unassembled WGS sequence"/>
</dbReference>
<name>A0A067M603_BOTB1</name>
<dbReference type="InParanoid" id="A0A067M603"/>
<feature type="region of interest" description="Disordered" evidence="1">
    <location>
        <begin position="107"/>
        <end position="163"/>
    </location>
</feature>
<feature type="compositionally biased region" description="Low complexity" evidence="1">
    <location>
        <begin position="40"/>
        <end position="59"/>
    </location>
</feature>
<sequence>MDSLLRSPSSASFRLVSLPASLKMLHAAPLPAPNRRNTLRRSPSSRSISCSEKSSTSTSDLARVPYAQPSSSEPGDRTGTGFLRRLRTHFRPRGRHLSALQVPIQPIQPPAQHDLPTPAASPSSSARSLSPYNTLAPPCQTAPLTPPATPSDRLSPLQEESTPAIEPSLCDTSLPLDPTQIPLPPSPRHIPVDLPHSLTTIKSDSGYLSGSRSDGELQHIITHPEDSSSCVADELAEQRDTILEKPKPCFRSLSSFVESGLFTDDVDPTGPCPEDEDELESPISPLRPQRPRLLSHFSDVNVPVRRNRSMSIFGKRSTQIAPGTAGQAFNLVSNARRQSLSFPVSTR</sequence>
<dbReference type="HOGENOM" id="CLU_799226_0_0_1"/>
<feature type="region of interest" description="Disordered" evidence="1">
    <location>
        <begin position="26"/>
        <end position="80"/>
    </location>
</feature>
<reference evidence="3" key="1">
    <citation type="journal article" date="2014" name="Proc. Natl. Acad. Sci. U.S.A.">
        <title>Extensive sampling of basidiomycete genomes demonstrates inadequacy of the white-rot/brown-rot paradigm for wood decay fungi.</title>
        <authorList>
            <person name="Riley R."/>
            <person name="Salamov A.A."/>
            <person name="Brown D.W."/>
            <person name="Nagy L.G."/>
            <person name="Floudas D."/>
            <person name="Held B.W."/>
            <person name="Levasseur A."/>
            <person name="Lombard V."/>
            <person name="Morin E."/>
            <person name="Otillar R."/>
            <person name="Lindquist E.A."/>
            <person name="Sun H."/>
            <person name="LaButti K.M."/>
            <person name="Schmutz J."/>
            <person name="Jabbour D."/>
            <person name="Luo H."/>
            <person name="Baker S.E."/>
            <person name="Pisabarro A.G."/>
            <person name="Walton J.D."/>
            <person name="Blanchette R.A."/>
            <person name="Henrissat B."/>
            <person name="Martin F."/>
            <person name="Cullen D."/>
            <person name="Hibbett D.S."/>
            <person name="Grigoriev I.V."/>
        </authorList>
    </citation>
    <scope>NUCLEOTIDE SEQUENCE [LARGE SCALE GENOMIC DNA]</scope>
    <source>
        <strain evidence="3">FD-172 SS1</strain>
    </source>
</reference>
<feature type="compositionally biased region" description="Low complexity" evidence="1">
    <location>
        <begin position="118"/>
        <end position="131"/>
    </location>
</feature>
<evidence type="ECO:0000313" key="2">
    <source>
        <dbReference type="EMBL" id="KDQ07011.1"/>
    </source>
</evidence>